<dbReference type="Proteomes" id="UP000593575">
    <property type="component" value="Unassembled WGS sequence"/>
</dbReference>
<comment type="caution">
    <text evidence="1">The sequence shown here is derived from an EMBL/GenBank/DDBJ whole genome shotgun (WGS) entry which is preliminary data.</text>
</comment>
<reference evidence="1 2" key="1">
    <citation type="journal article" date="2019" name="Genome Biol. Evol.">
        <title>Insights into the evolution of the New World diploid cottons (Gossypium, subgenus Houzingenia) based on genome sequencing.</title>
        <authorList>
            <person name="Grover C.E."/>
            <person name="Arick M.A. 2nd"/>
            <person name="Thrash A."/>
            <person name="Conover J.L."/>
            <person name="Sanders W.S."/>
            <person name="Peterson D.G."/>
            <person name="Frelichowski J.E."/>
            <person name="Scheffler J.A."/>
            <person name="Scheffler B.E."/>
            <person name="Wendel J.F."/>
        </authorList>
    </citation>
    <scope>NUCLEOTIDE SEQUENCE [LARGE SCALE GENOMIC DNA]</scope>
    <source>
        <strain evidence="1">6</strain>
        <tissue evidence="1">Leaf</tissue>
    </source>
</reference>
<sequence length="140" mass="16212">THLIRPTKILGRILTRHTDYFETTRHNLESVRTWMLQENLVRLSIDNREDEVLQLEKSGVDPSISFANYFKGDEPISILLFHSDFWVLVHDLSHGLMLASVAKQLGNFIGSFIDYDVNVISLGYKRIMRIGVRLDIRLSL</sequence>
<dbReference type="EMBL" id="JABFAE010400517">
    <property type="protein sequence ID" value="MBA0844809.1"/>
    <property type="molecule type" value="Genomic_DNA"/>
</dbReference>
<proteinExistence type="predicted"/>
<name>A0A7J9KEY4_9ROSI</name>
<protein>
    <submittedName>
        <fullName evidence="1">Uncharacterized protein</fullName>
    </submittedName>
</protein>
<accession>A0A7J9KEY4</accession>
<organism evidence="1 2">
    <name type="scientific">Gossypium armourianum</name>
    <dbReference type="NCBI Taxonomy" id="34283"/>
    <lineage>
        <taxon>Eukaryota</taxon>
        <taxon>Viridiplantae</taxon>
        <taxon>Streptophyta</taxon>
        <taxon>Embryophyta</taxon>
        <taxon>Tracheophyta</taxon>
        <taxon>Spermatophyta</taxon>
        <taxon>Magnoliopsida</taxon>
        <taxon>eudicotyledons</taxon>
        <taxon>Gunneridae</taxon>
        <taxon>Pentapetalae</taxon>
        <taxon>rosids</taxon>
        <taxon>malvids</taxon>
        <taxon>Malvales</taxon>
        <taxon>Malvaceae</taxon>
        <taxon>Malvoideae</taxon>
        <taxon>Gossypium</taxon>
    </lineage>
</organism>
<feature type="non-terminal residue" evidence="1">
    <location>
        <position position="1"/>
    </location>
</feature>
<dbReference type="AlphaFoldDB" id="A0A7J9KEY4"/>
<feature type="non-terminal residue" evidence="1">
    <location>
        <position position="140"/>
    </location>
</feature>
<evidence type="ECO:0000313" key="2">
    <source>
        <dbReference type="Proteomes" id="UP000593575"/>
    </source>
</evidence>
<evidence type="ECO:0000313" key="1">
    <source>
        <dbReference type="EMBL" id="MBA0844809.1"/>
    </source>
</evidence>
<keyword evidence="2" id="KW-1185">Reference proteome</keyword>
<gene>
    <name evidence="1" type="ORF">Goarm_022224</name>
</gene>